<gene>
    <name evidence="2" type="ORF">R1flu_004800</name>
</gene>
<keyword evidence="3" id="KW-1185">Reference proteome</keyword>
<evidence type="ECO:0000313" key="2">
    <source>
        <dbReference type="EMBL" id="KAL2633321.1"/>
    </source>
</evidence>
<comment type="caution">
    <text evidence="2">The sequence shown here is derived from an EMBL/GenBank/DDBJ whole genome shotgun (WGS) entry which is preliminary data.</text>
</comment>
<dbReference type="SMART" id="SM00256">
    <property type="entry name" value="FBOX"/>
    <property type="match status" value="1"/>
</dbReference>
<reference evidence="2 3" key="1">
    <citation type="submission" date="2024-09" db="EMBL/GenBank/DDBJ databases">
        <title>Chromosome-scale assembly of Riccia fluitans.</title>
        <authorList>
            <person name="Paukszto L."/>
            <person name="Sawicki J."/>
            <person name="Karawczyk K."/>
            <person name="Piernik-Szablinska J."/>
            <person name="Szczecinska M."/>
            <person name="Mazdziarz M."/>
        </authorList>
    </citation>
    <scope>NUCLEOTIDE SEQUENCE [LARGE SCALE GENOMIC DNA]</scope>
    <source>
        <strain evidence="2">Rf_01</strain>
        <tissue evidence="2">Aerial parts of the thallus</tissue>
    </source>
</reference>
<dbReference type="Proteomes" id="UP001605036">
    <property type="component" value="Unassembled WGS sequence"/>
</dbReference>
<dbReference type="EMBL" id="JBHFFA010000003">
    <property type="protein sequence ID" value="KAL2633321.1"/>
    <property type="molecule type" value="Genomic_DNA"/>
</dbReference>
<dbReference type="InterPro" id="IPR015915">
    <property type="entry name" value="Kelch-typ_b-propeller"/>
</dbReference>
<dbReference type="InterPro" id="IPR050796">
    <property type="entry name" value="SCF_F-box_component"/>
</dbReference>
<dbReference type="PANTHER" id="PTHR31672:SF2">
    <property type="entry name" value="F-BOX DOMAIN-CONTAINING PROTEIN"/>
    <property type="match status" value="1"/>
</dbReference>
<dbReference type="PANTHER" id="PTHR31672">
    <property type="entry name" value="BNACNNG10540D PROTEIN"/>
    <property type="match status" value="1"/>
</dbReference>
<dbReference type="Gene3D" id="1.20.1280.50">
    <property type="match status" value="1"/>
</dbReference>
<dbReference type="SUPFAM" id="SSF81383">
    <property type="entry name" value="F-box domain"/>
    <property type="match status" value="1"/>
</dbReference>
<proteinExistence type="predicted"/>
<dbReference type="AlphaFoldDB" id="A0ABD1YRV3"/>
<sequence length="442" mass="49419">MATRRRPKLSLVLRCDPPGPSGCNNVIKTTGKENVVTLNPSLWEKLPENLLEQILAKLPFSALIRFCCVSKRWKNLLLSNEISTRCNSSMPVLVHSLAGPLTVYSPTRSGWEKLPVSYLPIDVSQLSLVASASGLLCFSTDTFGKFVVCNPLTKTYRILQMPCGNGQGCVMPVPSPLHLNRDESGMNCMIRLGYLRVGMVFNEDTGFYKLVVASIYDGSGRTTLVYDSCYRIWKKVAIVPQGKFFRMKAITAGGNLYCGITGVESVAGGESGGFAKLARYDAEKETWSATLIPAHLGFLRKLVEHRDRLLLLVRPNWQIAETFDFFELQEAGNKMWLASKYMPRMLMDSVYAAMSRPNNPILRSYIKCFGHGDIMYFVGICVKRAETDPANNRCGRSITGLRVWTHDFSTNSCLRLSDWEDWDLDNGPLSYHLLSPSLHAQV</sequence>
<evidence type="ECO:0000313" key="3">
    <source>
        <dbReference type="Proteomes" id="UP001605036"/>
    </source>
</evidence>
<dbReference type="Pfam" id="PF00646">
    <property type="entry name" value="F-box"/>
    <property type="match status" value="1"/>
</dbReference>
<dbReference type="SUPFAM" id="SSF117281">
    <property type="entry name" value="Kelch motif"/>
    <property type="match status" value="1"/>
</dbReference>
<protein>
    <recommendedName>
        <fullName evidence="1">F-box domain-containing protein</fullName>
    </recommendedName>
</protein>
<name>A0ABD1YRV3_9MARC</name>
<evidence type="ECO:0000259" key="1">
    <source>
        <dbReference type="PROSITE" id="PS50181"/>
    </source>
</evidence>
<organism evidence="2 3">
    <name type="scientific">Riccia fluitans</name>
    <dbReference type="NCBI Taxonomy" id="41844"/>
    <lineage>
        <taxon>Eukaryota</taxon>
        <taxon>Viridiplantae</taxon>
        <taxon>Streptophyta</taxon>
        <taxon>Embryophyta</taxon>
        <taxon>Marchantiophyta</taxon>
        <taxon>Marchantiopsida</taxon>
        <taxon>Marchantiidae</taxon>
        <taxon>Marchantiales</taxon>
        <taxon>Ricciaceae</taxon>
        <taxon>Riccia</taxon>
    </lineage>
</organism>
<dbReference type="InterPro" id="IPR036047">
    <property type="entry name" value="F-box-like_dom_sf"/>
</dbReference>
<accession>A0ABD1YRV3</accession>
<dbReference type="InterPro" id="IPR001810">
    <property type="entry name" value="F-box_dom"/>
</dbReference>
<feature type="domain" description="F-box" evidence="1">
    <location>
        <begin position="40"/>
        <end position="86"/>
    </location>
</feature>
<dbReference type="PROSITE" id="PS50181">
    <property type="entry name" value="FBOX"/>
    <property type="match status" value="1"/>
</dbReference>